<reference evidence="7 8" key="1">
    <citation type="submission" date="2016-07" db="EMBL/GenBank/DDBJ databases">
        <title>Genome of Pelobium manganitolerans.</title>
        <authorList>
            <person name="Wu S."/>
            <person name="Wang G."/>
        </authorList>
    </citation>
    <scope>NUCLEOTIDE SEQUENCE [LARGE SCALE GENOMIC DNA]</scope>
    <source>
        <strain evidence="7 8">YS-25</strain>
    </source>
</reference>
<evidence type="ECO:0000256" key="2">
    <source>
        <dbReference type="ARBA" id="ARBA00022801"/>
    </source>
</evidence>
<feature type="active site" evidence="4">
    <location>
        <position position="189"/>
    </location>
</feature>
<dbReference type="EMBL" id="MBTA01000001">
    <property type="protein sequence ID" value="RKD20393.1"/>
    <property type="molecule type" value="Genomic_DNA"/>
</dbReference>
<evidence type="ECO:0000259" key="6">
    <source>
        <dbReference type="Pfam" id="PF01095"/>
    </source>
</evidence>
<comment type="catalytic activity">
    <reaction evidence="5">
        <text>[(1-&gt;4)-alpha-D-galacturonosyl methyl ester](n) + n H2O = [(1-&gt;4)-alpha-D-galacturonosyl](n) + n methanol + n H(+)</text>
        <dbReference type="Rhea" id="RHEA:22380"/>
        <dbReference type="Rhea" id="RHEA-COMP:14570"/>
        <dbReference type="Rhea" id="RHEA-COMP:14573"/>
        <dbReference type="ChEBI" id="CHEBI:15377"/>
        <dbReference type="ChEBI" id="CHEBI:15378"/>
        <dbReference type="ChEBI" id="CHEBI:17790"/>
        <dbReference type="ChEBI" id="CHEBI:140522"/>
        <dbReference type="ChEBI" id="CHEBI:140523"/>
        <dbReference type="EC" id="3.1.1.11"/>
    </reaction>
</comment>
<proteinExistence type="inferred from homology"/>
<dbReference type="UniPathway" id="UPA00545">
    <property type="reaction ID" value="UER00823"/>
</dbReference>
<evidence type="ECO:0000256" key="1">
    <source>
        <dbReference type="ARBA" id="ARBA00008891"/>
    </source>
</evidence>
<dbReference type="Proteomes" id="UP000283433">
    <property type="component" value="Unassembled WGS sequence"/>
</dbReference>
<dbReference type="Gene3D" id="2.160.20.10">
    <property type="entry name" value="Single-stranded right-handed beta-helix, Pectin lyase-like"/>
    <property type="match status" value="1"/>
</dbReference>
<comment type="pathway">
    <text evidence="5">Glycan metabolism; pectin degradation; 2-dehydro-3-deoxy-D-gluconate from pectin: step 1/5.</text>
</comment>
<keyword evidence="8" id="KW-1185">Reference proteome</keyword>
<dbReference type="GO" id="GO:0042545">
    <property type="term" value="P:cell wall modification"/>
    <property type="evidence" value="ECO:0007669"/>
    <property type="project" value="UniProtKB-UniRule"/>
</dbReference>
<evidence type="ECO:0000256" key="5">
    <source>
        <dbReference type="RuleBase" id="RU000589"/>
    </source>
</evidence>
<keyword evidence="5" id="KW-0732">Signal</keyword>
<evidence type="ECO:0000313" key="8">
    <source>
        <dbReference type="Proteomes" id="UP000283433"/>
    </source>
</evidence>
<dbReference type="InterPro" id="IPR012334">
    <property type="entry name" value="Pectin_lyas_fold"/>
</dbReference>
<evidence type="ECO:0000256" key="3">
    <source>
        <dbReference type="ARBA" id="ARBA00023085"/>
    </source>
</evidence>
<protein>
    <recommendedName>
        <fullName evidence="5">Pectinesterase</fullName>
        <ecNumber evidence="5">3.1.1.11</ecNumber>
    </recommendedName>
</protein>
<dbReference type="SUPFAM" id="SSF51126">
    <property type="entry name" value="Pectin lyase-like"/>
    <property type="match status" value="1"/>
</dbReference>
<dbReference type="PANTHER" id="PTHR31321">
    <property type="entry name" value="ACYL-COA THIOESTER HYDROLASE YBHC-RELATED"/>
    <property type="match status" value="1"/>
</dbReference>
<keyword evidence="3 5" id="KW-0063">Aspartyl esterase</keyword>
<comment type="similarity">
    <text evidence="1">Belongs to the pectinesterase family.</text>
</comment>
<evidence type="ECO:0000256" key="4">
    <source>
        <dbReference type="PROSITE-ProRule" id="PRU10040"/>
    </source>
</evidence>
<dbReference type="AlphaFoldDB" id="A0A419SCF6"/>
<organism evidence="7 8">
    <name type="scientific">Pelobium manganitolerans</name>
    <dbReference type="NCBI Taxonomy" id="1842495"/>
    <lineage>
        <taxon>Bacteria</taxon>
        <taxon>Pseudomonadati</taxon>
        <taxon>Bacteroidota</taxon>
        <taxon>Sphingobacteriia</taxon>
        <taxon>Sphingobacteriales</taxon>
        <taxon>Sphingobacteriaceae</taxon>
        <taxon>Pelobium</taxon>
    </lineage>
</organism>
<accession>A0A419SCF6</accession>
<dbReference type="InterPro" id="IPR000070">
    <property type="entry name" value="Pectinesterase_cat"/>
</dbReference>
<dbReference type="Pfam" id="PF01095">
    <property type="entry name" value="Pectinesterase"/>
    <property type="match status" value="1"/>
</dbReference>
<dbReference type="InterPro" id="IPR033131">
    <property type="entry name" value="Pectinesterase_Asp_AS"/>
</dbReference>
<dbReference type="RefSeq" id="WP_120180309.1">
    <property type="nucleotide sequence ID" value="NZ_MBTA01000001.1"/>
</dbReference>
<dbReference type="PANTHER" id="PTHR31321:SF57">
    <property type="entry name" value="PECTINESTERASE 53-RELATED"/>
    <property type="match status" value="1"/>
</dbReference>
<feature type="domain" description="Pectinesterase catalytic" evidence="6">
    <location>
        <begin position="31"/>
        <end position="322"/>
    </location>
</feature>
<name>A0A419SCF6_9SPHI</name>
<dbReference type="GO" id="GO:0045490">
    <property type="term" value="P:pectin catabolic process"/>
    <property type="evidence" value="ECO:0007669"/>
    <property type="project" value="UniProtKB-UniRule"/>
</dbReference>
<dbReference type="PROSITE" id="PS00503">
    <property type="entry name" value="PECTINESTERASE_2"/>
    <property type="match status" value="1"/>
</dbReference>
<gene>
    <name evidence="7" type="ORF">BCY91_01895</name>
</gene>
<evidence type="ECO:0000313" key="7">
    <source>
        <dbReference type="EMBL" id="RKD20393.1"/>
    </source>
</evidence>
<dbReference type="EC" id="3.1.1.11" evidence="5"/>
<comment type="caution">
    <text evidence="7">The sequence shown here is derived from an EMBL/GenBank/DDBJ whole genome shotgun (WGS) entry which is preliminary data.</text>
</comment>
<sequence length="329" mass="36828">MKHLFKNIFFCLFVVFAPIMAFAQAQQFSFTVAKDGSGDFKTIQEAVNKVRDHSQQTVTIHIKNGVYHEKLVIPSWKKNIALIGESKEKTIITNDDYSGKDFPTKDFTGNPKYSTYTSYTVLIQATDCSAENLTIANTAGRVGQAVALMIEADRVSIKNCNILGNQDTLYTAKDGRNYFKNCFIEGTTDFIFGEATAVFEDCTIKSLSNSYITAASTTPNQKFGYVFLNCKLIAAEGVGKVYLGRPWRPYAKTVFINCQLGKHIVPQGWDPWKGDAMFPDKEKTVFYAEYSNSGEGAATNERVAWAHQLKKSEAKNYTVQNIFCGWQPN</sequence>
<dbReference type="OrthoDB" id="9804686at2"/>
<keyword evidence="2 5" id="KW-0378">Hydrolase</keyword>
<dbReference type="InterPro" id="IPR011050">
    <property type="entry name" value="Pectin_lyase_fold/virulence"/>
</dbReference>
<dbReference type="GO" id="GO:0030599">
    <property type="term" value="F:pectinesterase activity"/>
    <property type="evidence" value="ECO:0007669"/>
    <property type="project" value="UniProtKB-UniRule"/>
</dbReference>
<dbReference type="GO" id="GO:0009279">
    <property type="term" value="C:cell outer membrane"/>
    <property type="evidence" value="ECO:0007669"/>
    <property type="project" value="TreeGrafter"/>
</dbReference>
<feature type="chain" id="PRO_5018822898" description="Pectinesterase" evidence="5">
    <location>
        <begin position="24"/>
        <end position="329"/>
    </location>
</feature>
<feature type="signal peptide" evidence="5">
    <location>
        <begin position="1"/>
        <end position="23"/>
    </location>
</feature>